<dbReference type="EMBL" id="FWXJ01000005">
    <property type="protein sequence ID" value="SMC46484.1"/>
    <property type="molecule type" value="Genomic_DNA"/>
</dbReference>
<feature type="domain" description="SPOR" evidence="2">
    <location>
        <begin position="193"/>
        <end position="276"/>
    </location>
</feature>
<name>A0A1W1ZDL5_9BURK</name>
<evidence type="ECO:0000259" key="2">
    <source>
        <dbReference type="PROSITE" id="PS51724"/>
    </source>
</evidence>
<dbReference type="RefSeq" id="WP_084283212.1">
    <property type="nucleotide sequence ID" value="NZ_FWXJ01000005.1"/>
</dbReference>
<dbReference type="InterPro" id="IPR036680">
    <property type="entry name" value="SPOR-like_sf"/>
</dbReference>
<accession>A0A1W1ZDL5</accession>
<dbReference type="PROSITE" id="PS51724">
    <property type="entry name" value="SPOR"/>
    <property type="match status" value="1"/>
</dbReference>
<proteinExistence type="predicted"/>
<sequence length="278" mass="29807">MISLPSFFKSKLPPPEQPKVEPSFRSRQSKVDLEKEDVLTENPEVQRARHRLIGAGFLLLIAVIGLPRLFDAQPKKINNDVVVKVVQSVTNNPSTGNVSTVEEKVISSTGSDLTASVSPTKSSPPDTSLPPVVSQEKAKGPTDSSSSASLANKKEKGSLQTDPGEVIVNPQSINASKPLSKDATKETSANKADAKGSKYIVQIAALSSTERVKNLTVKIKDLNITTYVIEKKRDAPESPVIFLVRAGPFNSKEEAVNAEKKISALGMGLSPTIVEINK</sequence>
<dbReference type="AlphaFoldDB" id="A0A1W1ZDL5"/>
<dbReference type="Proteomes" id="UP000192708">
    <property type="component" value="Unassembled WGS sequence"/>
</dbReference>
<dbReference type="GO" id="GO:0042834">
    <property type="term" value="F:peptidoglycan binding"/>
    <property type="evidence" value="ECO:0007669"/>
    <property type="project" value="InterPro"/>
</dbReference>
<feature type="compositionally biased region" description="Basic and acidic residues" evidence="1">
    <location>
        <begin position="18"/>
        <end position="32"/>
    </location>
</feature>
<evidence type="ECO:0000313" key="3">
    <source>
        <dbReference type="EMBL" id="SMC46484.1"/>
    </source>
</evidence>
<dbReference type="InterPro" id="IPR007730">
    <property type="entry name" value="SPOR-like_dom"/>
</dbReference>
<feature type="region of interest" description="Disordered" evidence="1">
    <location>
        <begin position="92"/>
        <end position="192"/>
    </location>
</feature>
<dbReference type="Pfam" id="PF05036">
    <property type="entry name" value="SPOR"/>
    <property type="match status" value="1"/>
</dbReference>
<feature type="compositionally biased region" description="Polar residues" evidence="1">
    <location>
        <begin position="93"/>
        <end position="126"/>
    </location>
</feature>
<organism evidence="3 4">
    <name type="scientific">Polynucleobacter kasalickyi</name>
    <dbReference type="NCBI Taxonomy" id="1938817"/>
    <lineage>
        <taxon>Bacteria</taxon>
        <taxon>Pseudomonadati</taxon>
        <taxon>Pseudomonadota</taxon>
        <taxon>Betaproteobacteria</taxon>
        <taxon>Burkholderiales</taxon>
        <taxon>Burkholderiaceae</taxon>
        <taxon>Polynucleobacter</taxon>
    </lineage>
</organism>
<dbReference type="STRING" id="1938817.SAMN06296008_10549"/>
<dbReference type="OrthoDB" id="8563804at2"/>
<dbReference type="SUPFAM" id="SSF110997">
    <property type="entry name" value="Sporulation related repeat"/>
    <property type="match status" value="1"/>
</dbReference>
<evidence type="ECO:0000256" key="1">
    <source>
        <dbReference type="SAM" id="MobiDB-lite"/>
    </source>
</evidence>
<feature type="region of interest" description="Disordered" evidence="1">
    <location>
        <begin position="1"/>
        <end position="32"/>
    </location>
</feature>
<protein>
    <submittedName>
        <fullName evidence="3">DedD protein</fullName>
    </submittedName>
</protein>
<reference evidence="3 4" key="1">
    <citation type="submission" date="2017-04" db="EMBL/GenBank/DDBJ databases">
        <authorList>
            <person name="Afonso C.L."/>
            <person name="Miller P.J."/>
            <person name="Scott M.A."/>
            <person name="Spackman E."/>
            <person name="Goraichik I."/>
            <person name="Dimitrov K.M."/>
            <person name="Suarez D.L."/>
            <person name="Swayne D.E."/>
        </authorList>
    </citation>
    <scope>NUCLEOTIDE SEQUENCE [LARGE SCALE GENOMIC DNA]</scope>
    <source>
        <strain evidence="3 4">VK13</strain>
    </source>
</reference>
<evidence type="ECO:0000313" key="4">
    <source>
        <dbReference type="Proteomes" id="UP000192708"/>
    </source>
</evidence>
<gene>
    <name evidence="3" type="ORF">SAMN06296008_10549</name>
</gene>
<dbReference type="Gene3D" id="3.30.70.1070">
    <property type="entry name" value="Sporulation related repeat"/>
    <property type="match status" value="1"/>
</dbReference>
<keyword evidence="4" id="KW-1185">Reference proteome</keyword>